<evidence type="ECO:0000256" key="3">
    <source>
        <dbReference type="PROSITE-ProRule" id="PRU00176"/>
    </source>
</evidence>
<dbReference type="Gene3D" id="3.30.70.330">
    <property type="match status" value="3"/>
</dbReference>
<dbReference type="EMBL" id="CALNXI010000092">
    <property type="protein sequence ID" value="CAH3018625.1"/>
    <property type="molecule type" value="Genomic_DNA"/>
</dbReference>
<dbReference type="InterPro" id="IPR012677">
    <property type="entry name" value="Nucleotide-bd_a/b_plait_sf"/>
</dbReference>
<dbReference type="PROSITE" id="PS50102">
    <property type="entry name" value="RRM"/>
    <property type="match status" value="3"/>
</dbReference>
<proteinExistence type="predicted"/>
<dbReference type="CDD" id="cd12254">
    <property type="entry name" value="RRM_hnRNPH_ESRPs_RBM12_like"/>
    <property type="match status" value="1"/>
</dbReference>
<sequence>MVVVIKMKGLPWEATAREIRQFYRGLDIREEDIHLAPSPEGKASGYAFACFHKDDEARKAMHRHGNFVGKRYIELILSSQTEMEKILKEGVRKRGDDVDKKRVLAGQTDDRKANNLRDNSRSVRDALRRSRSRSPIRSSSSVDSSWGRKDRIGSNHATGSRRQAVTNGTANGLSTTRREVVRRTRESDRRRDSDRLGRSSASYNKNSRESRLDARSVGSSGSRRDSGSVIRGDTSVGKPNRSRRESSDVDGVAASSTWVFMTGLPYTVTESEIRDFFQGLDVLAVHLMLHSSGSWLGKLDGTAYVEFKSVGDCIQGADRNRQFIRERYVGVKRCTVERAYEVLNVKLSDSRIYQEPNMTERSFSQEDILYSLGNMNGNNHNLSSPEMRLALDVGINAAGNMPIQENSGVGTEGPMTPVKQLAAGANISVNDISAGCVIGIRNLPSTVSAEEILDFFYGFPIIPDSIRIHYLAPGRSSGDAMVTLPTNGEARSAIEQLNNKPVGKRKVQLFLV</sequence>
<feature type="domain" description="RRM" evidence="5">
    <location>
        <begin position="3"/>
        <end position="80"/>
    </location>
</feature>
<evidence type="ECO:0000313" key="6">
    <source>
        <dbReference type="EMBL" id="CAH3018625.1"/>
    </source>
</evidence>
<dbReference type="InterPro" id="IPR000504">
    <property type="entry name" value="RRM_dom"/>
</dbReference>
<dbReference type="InterPro" id="IPR035979">
    <property type="entry name" value="RBD_domain_sf"/>
</dbReference>
<feature type="region of interest" description="Disordered" evidence="4">
    <location>
        <begin position="106"/>
        <end position="249"/>
    </location>
</feature>
<evidence type="ECO:0000256" key="4">
    <source>
        <dbReference type="SAM" id="MobiDB-lite"/>
    </source>
</evidence>
<evidence type="ECO:0000256" key="1">
    <source>
        <dbReference type="ARBA" id="ARBA00022737"/>
    </source>
</evidence>
<dbReference type="InterPro" id="IPR050666">
    <property type="entry name" value="ESRP"/>
</dbReference>
<organism evidence="6 7">
    <name type="scientific">Porites evermanni</name>
    <dbReference type="NCBI Taxonomy" id="104178"/>
    <lineage>
        <taxon>Eukaryota</taxon>
        <taxon>Metazoa</taxon>
        <taxon>Cnidaria</taxon>
        <taxon>Anthozoa</taxon>
        <taxon>Hexacorallia</taxon>
        <taxon>Scleractinia</taxon>
        <taxon>Fungiina</taxon>
        <taxon>Poritidae</taxon>
        <taxon>Porites</taxon>
    </lineage>
</organism>
<keyword evidence="2 3" id="KW-0694">RNA-binding</keyword>
<feature type="domain" description="RRM" evidence="5">
    <location>
        <begin position="436"/>
        <end position="512"/>
    </location>
</feature>
<comment type="caution">
    <text evidence="6">The sequence shown here is derived from an EMBL/GenBank/DDBJ whole genome shotgun (WGS) entry which is preliminary data.</text>
</comment>
<feature type="compositionally biased region" description="Low complexity" evidence="4">
    <location>
        <begin position="215"/>
        <end position="233"/>
    </location>
</feature>
<dbReference type="SMART" id="SM00360">
    <property type="entry name" value="RRM"/>
    <property type="match status" value="3"/>
</dbReference>
<keyword evidence="1" id="KW-0677">Repeat</keyword>
<feature type="compositionally biased region" description="Basic and acidic residues" evidence="4">
    <location>
        <begin position="106"/>
        <end position="128"/>
    </location>
</feature>
<evidence type="ECO:0000256" key="2">
    <source>
        <dbReference type="ARBA" id="ARBA00022884"/>
    </source>
</evidence>
<feature type="domain" description="RRM" evidence="5">
    <location>
        <begin position="257"/>
        <end position="341"/>
    </location>
</feature>
<gene>
    <name evidence="6" type="ORF">PEVE_00044096</name>
</gene>
<dbReference type="PANTHER" id="PTHR13976">
    <property type="entry name" value="HETEROGENEOUS NUCLEAR RIBONUCLEOPROTEIN-RELATED"/>
    <property type="match status" value="1"/>
</dbReference>
<reference evidence="6 7" key="1">
    <citation type="submission" date="2022-05" db="EMBL/GenBank/DDBJ databases">
        <authorList>
            <consortium name="Genoscope - CEA"/>
            <person name="William W."/>
        </authorList>
    </citation>
    <scope>NUCLEOTIDE SEQUENCE [LARGE SCALE GENOMIC DNA]</scope>
</reference>
<dbReference type="Proteomes" id="UP001159427">
    <property type="component" value="Unassembled WGS sequence"/>
</dbReference>
<evidence type="ECO:0000259" key="5">
    <source>
        <dbReference type="PROSITE" id="PS50102"/>
    </source>
</evidence>
<name>A0ABN8LWI3_9CNID</name>
<feature type="compositionally biased region" description="Polar residues" evidence="4">
    <location>
        <begin position="155"/>
        <end position="173"/>
    </location>
</feature>
<keyword evidence="7" id="KW-1185">Reference proteome</keyword>
<dbReference type="Pfam" id="PF00076">
    <property type="entry name" value="RRM_1"/>
    <property type="match status" value="2"/>
</dbReference>
<evidence type="ECO:0000313" key="7">
    <source>
        <dbReference type="Proteomes" id="UP001159427"/>
    </source>
</evidence>
<feature type="compositionally biased region" description="Basic and acidic residues" evidence="4">
    <location>
        <begin position="176"/>
        <end position="197"/>
    </location>
</feature>
<protein>
    <recommendedName>
        <fullName evidence="5">RRM domain-containing protein</fullName>
    </recommendedName>
</protein>
<dbReference type="SUPFAM" id="SSF54928">
    <property type="entry name" value="RNA-binding domain, RBD"/>
    <property type="match status" value="2"/>
</dbReference>
<feature type="compositionally biased region" description="Low complexity" evidence="4">
    <location>
        <begin position="135"/>
        <end position="145"/>
    </location>
</feature>
<accession>A0ABN8LWI3</accession>